<accession>A0AAE0IWL5</accession>
<comment type="caution">
    <text evidence="2">The sequence shown here is derived from an EMBL/GenBank/DDBJ whole genome shotgun (WGS) entry which is preliminary data.</text>
</comment>
<evidence type="ECO:0000313" key="3">
    <source>
        <dbReference type="Proteomes" id="UP001286456"/>
    </source>
</evidence>
<evidence type="ECO:0000256" key="1">
    <source>
        <dbReference type="SAM" id="SignalP"/>
    </source>
</evidence>
<proteinExistence type="predicted"/>
<evidence type="ECO:0008006" key="4">
    <source>
        <dbReference type="Google" id="ProtNLM"/>
    </source>
</evidence>
<dbReference type="AlphaFoldDB" id="A0AAE0IWL5"/>
<keyword evidence="3" id="KW-1185">Reference proteome</keyword>
<keyword evidence="1" id="KW-0732">Signal</keyword>
<feature type="chain" id="PRO_5042024246" description="CYTH domain-containing protein" evidence="1">
    <location>
        <begin position="23"/>
        <end position="281"/>
    </location>
</feature>
<protein>
    <recommendedName>
        <fullName evidence="4">CYTH domain-containing protein</fullName>
    </recommendedName>
</protein>
<reference evidence="2" key="1">
    <citation type="journal article" date="2023" name="Mol. Phylogenet. Evol.">
        <title>Genome-scale phylogeny and comparative genomics of the fungal order Sordariales.</title>
        <authorList>
            <person name="Hensen N."/>
            <person name="Bonometti L."/>
            <person name="Westerberg I."/>
            <person name="Brannstrom I.O."/>
            <person name="Guillou S."/>
            <person name="Cros-Aarteil S."/>
            <person name="Calhoun S."/>
            <person name="Haridas S."/>
            <person name="Kuo A."/>
            <person name="Mondo S."/>
            <person name="Pangilinan J."/>
            <person name="Riley R."/>
            <person name="LaButti K."/>
            <person name="Andreopoulos B."/>
            <person name="Lipzen A."/>
            <person name="Chen C."/>
            <person name="Yan M."/>
            <person name="Daum C."/>
            <person name="Ng V."/>
            <person name="Clum A."/>
            <person name="Steindorff A."/>
            <person name="Ohm R.A."/>
            <person name="Martin F."/>
            <person name="Silar P."/>
            <person name="Natvig D.O."/>
            <person name="Lalanne C."/>
            <person name="Gautier V."/>
            <person name="Ament-Velasquez S.L."/>
            <person name="Kruys A."/>
            <person name="Hutchinson M.I."/>
            <person name="Powell A.J."/>
            <person name="Barry K."/>
            <person name="Miller A.N."/>
            <person name="Grigoriev I.V."/>
            <person name="Debuchy R."/>
            <person name="Gladieux P."/>
            <person name="Hiltunen Thoren M."/>
            <person name="Johannesson H."/>
        </authorList>
    </citation>
    <scope>NUCLEOTIDE SEQUENCE</scope>
    <source>
        <strain evidence="2">SMH4131-1</strain>
    </source>
</reference>
<dbReference type="Proteomes" id="UP001286456">
    <property type="component" value="Unassembled WGS sequence"/>
</dbReference>
<reference evidence="2" key="2">
    <citation type="submission" date="2023-06" db="EMBL/GenBank/DDBJ databases">
        <authorList>
            <consortium name="Lawrence Berkeley National Laboratory"/>
            <person name="Haridas S."/>
            <person name="Hensen N."/>
            <person name="Bonometti L."/>
            <person name="Westerberg I."/>
            <person name="Brannstrom I.O."/>
            <person name="Guillou S."/>
            <person name="Cros-Aarteil S."/>
            <person name="Calhoun S."/>
            <person name="Kuo A."/>
            <person name="Mondo S."/>
            <person name="Pangilinan J."/>
            <person name="Riley R."/>
            <person name="Labutti K."/>
            <person name="Andreopoulos B."/>
            <person name="Lipzen A."/>
            <person name="Chen C."/>
            <person name="Yanf M."/>
            <person name="Daum C."/>
            <person name="Ng V."/>
            <person name="Clum A."/>
            <person name="Steindorff A."/>
            <person name="Ohm R."/>
            <person name="Martin F."/>
            <person name="Silar P."/>
            <person name="Natvig D."/>
            <person name="Lalanne C."/>
            <person name="Gautier V."/>
            <person name="Ament-Velasquez S.L."/>
            <person name="Kruys A."/>
            <person name="Hutchinson M.I."/>
            <person name="Powell A.J."/>
            <person name="Barry K."/>
            <person name="Miller A.N."/>
            <person name="Grigoriev I.V."/>
            <person name="Debuchy R."/>
            <person name="Gladieux P."/>
            <person name="Thoren M.H."/>
            <person name="Johannesson H."/>
        </authorList>
    </citation>
    <scope>NUCLEOTIDE SEQUENCE</scope>
    <source>
        <strain evidence="2">SMH4131-1</strain>
    </source>
</reference>
<gene>
    <name evidence="2" type="ORF">B0T19DRAFT_416072</name>
</gene>
<dbReference type="EMBL" id="JAUEPO010000002">
    <property type="protein sequence ID" value="KAK3332593.1"/>
    <property type="molecule type" value="Genomic_DNA"/>
</dbReference>
<name>A0AAE0IWL5_9PEZI</name>
<organism evidence="2 3">
    <name type="scientific">Cercophora scortea</name>
    <dbReference type="NCBI Taxonomy" id="314031"/>
    <lineage>
        <taxon>Eukaryota</taxon>
        <taxon>Fungi</taxon>
        <taxon>Dikarya</taxon>
        <taxon>Ascomycota</taxon>
        <taxon>Pezizomycotina</taxon>
        <taxon>Sordariomycetes</taxon>
        <taxon>Sordariomycetidae</taxon>
        <taxon>Sordariales</taxon>
        <taxon>Lasiosphaeriaceae</taxon>
        <taxon>Cercophora</taxon>
    </lineage>
</organism>
<sequence length="281" mass="31029">MPTMQKLTHLLALTTAAVTILAATTSDMKPNYEVKFLMDPALVLDATSHKLTADVLSALSLSSKVTKMNVQFLDTDAKDIYNAGWSPRIRKMEKKEDELELTYKKRYPINGTDLDATLALAASQGFSDADNDYEPQVEWGFEKQTLSISNDKSASSTSASMDLPDVDASRAALIAQAPDKFVNWLSPGWGNDMLAQSRIFGPVLAKRSTGTWNGTKLYVEVWPIRKAKEAEELEYVVEASFKADTGDEASAGREALRAVLSGKGWLLEKDSLKTQMIMDRY</sequence>
<evidence type="ECO:0000313" key="2">
    <source>
        <dbReference type="EMBL" id="KAK3332593.1"/>
    </source>
</evidence>
<feature type="signal peptide" evidence="1">
    <location>
        <begin position="1"/>
        <end position="22"/>
    </location>
</feature>